<keyword evidence="6" id="KW-1185">Reference proteome</keyword>
<keyword evidence="4" id="KW-0472">Membrane</keyword>
<protein>
    <recommendedName>
        <fullName evidence="7">Protein CHUP1, chloroplastic</fullName>
    </recommendedName>
</protein>
<comment type="caution">
    <text evidence="5">The sequence shown here is derived from an EMBL/GenBank/DDBJ whole genome shotgun (WGS) entry which is preliminary data.</text>
</comment>
<evidence type="ECO:0000313" key="5">
    <source>
        <dbReference type="EMBL" id="MCL7045060.1"/>
    </source>
</evidence>
<dbReference type="AlphaFoldDB" id="A0AA42AZ15"/>
<feature type="compositionally biased region" description="Low complexity" evidence="3">
    <location>
        <begin position="451"/>
        <end position="464"/>
    </location>
</feature>
<feature type="compositionally biased region" description="Low complexity" evidence="3">
    <location>
        <begin position="475"/>
        <end position="488"/>
    </location>
</feature>
<feature type="region of interest" description="Disordered" evidence="3">
    <location>
        <begin position="449"/>
        <end position="515"/>
    </location>
</feature>
<evidence type="ECO:0000256" key="3">
    <source>
        <dbReference type="SAM" id="MobiDB-lite"/>
    </source>
</evidence>
<evidence type="ECO:0000256" key="4">
    <source>
        <dbReference type="SAM" id="Phobius"/>
    </source>
</evidence>
<dbReference type="PANTHER" id="PTHR31342">
    <property type="entry name" value="PROTEIN CHUP1, CHLOROPLASTIC"/>
    <property type="match status" value="1"/>
</dbReference>
<evidence type="ECO:0000256" key="2">
    <source>
        <dbReference type="SAM" id="Coils"/>
    </source>
</evidence>
<evidence type="ECO:0008006" key="7">
    <source>
        <dbReference type="Google" id="ProtNLM"/>
    </source>
</evidence>
<feature type="coiled-coil region" evidence="2">
    <location>
        <begin position="297"/>
        <end position="331"/>
    </location>
</feature>
<keyword evidence="4" id="KW-0812">Transmembrane</keyword>
<dbReference type="GO" id="GO:0072699">
    <property type="term" value="P:protein localization to cortical microtubule cytoskeleton"/>
    <property type="evidence" value="ECO:0007669"/>
    <property type="project" value="TreeGrafter"/>
</dbReference>
<keyword evidence="4" id="KW-1133">Transmembrane helix</keyword>
<gene>
    <name evidence="5" type="ORF">MKW94_017689</name>
</gene>
<organism evidence="5 6">
    <name type="scientific">Papaver nudicaule</name>
    <name type="common">Iceland poppy</name>
    <dbReference type="NCBI Taxonomy" id="74823"/>
    <lineage>
        <taxon>Eukaryota</taxon>
        <taxon>Viridiplantae</taxon>
        <taxon>Streptophyta</taxon>
        <taxon>Embryophyta</taxon>
        <taxon>Tracheophyta</taxon>
        <taxon>Spermatophyta</taxon>
        <taxon>Magnoliopsida</taxon>
        <taxon>Ranunculales</taxon>
        <taxon>Papaveraceae</taxon>
        <taxon>Papaveroideae</taxon>
        <taxon>Papaver</taxon>
    </lineage>
</organism>
<reference evidence="5" key="1">
    <citation type="submission" date="2022-03" db="EMBL/GenBank/DDBJ databases">
        <title>A functionally conserved STORR gene fusion in Papaver species that diverged 16.8 million years ago.</title>
        <authorList>
            <person name="Catania T."/>
        </authorList>
    </citation>
    <scope>NUCLEOTIDE SEQUENCE</scope>
    <source>
        <strain evidence="5">S-191538</strain>
    </source>
</reference>
<proteinExistence type="predicted"/>
<evidence type="ECO:0000256" key="1">
    <source>
        <dbReference type="ARBA" id="ARBA00023054"/>
    </source>
</evidence>
<dbReference type="PANTHER" id="PTHR31342:SF4">
    <property type="entry name" value="ACTIN BINDING PROTEIN FAMILY"/>
    <property type="match status" value="1"/>
</dbReference>
<feature type="transmembrane region" description="Helical" evidence="4">
    <location>
        <begin position="32"/>
        <end position="56"/>
    </location>
</feature>
<dbReference type="InterPro" id="IPR040265">
    <property type="entry name" value="CHUP1/IPGA1-like"/>
</dbReference>
<dbReference type="Proteomes" id="UP001177140">
    <property type="component" value="Unassembled WGS sequence"/>
</dbReference>
<dbReference type="GO" id="GO:0055028">
    <property type="term" value="C:cortical microtubule"/>
    <property type="evidence" value="ECO:0007669"/>
    <property type="project" value="TreeGrafter"/>
</dbReference>
<sequence>MKNIVSTIYDMPLEKMANSFRKMIMEDNHNEIAVSSSLLCKLGVALAISALGFLYIRLTRKTSRYSSSRTPFSDESYKIRINQDASPSLLKHATDTNGFSPTSNHAASELEEFVLLKDFNPNTGVSPRKEFEEQGRELKAGSESEILKLTDMLKVLREKEKHIEIQLLEHYGLKGKENAVMEIHNQLKLNSVESKVFGLKIESLLADKRRMEEQVADRLKVVAELESAKATIKLLNWKITSDAEHKQEEILSAHGYANKTNELSKDNSALKGEYYDILNKMDTKQPKNYVTLSASEAEALRGTNNRLRKENGELVKEIDHLQNKLSEDTKEQVYLKWVNACLRYELRNHQAPRGKFLARDLSKNLSPRSEDRAKQLILEYANSEMATGQSMTSMDFQSESNEACNVAELGRVDEFSSYDNNYSAAQLKRSRRAKLLRKIKNIVLYKRSDSNETSSLRSTSTTTTNGVPSRRRHSISTGDCGSSCSSTSAAQRPNIPRPTMPSRLTGPGRRSYKER</sequence>
<dbReference type="EMBL" id="JAJJMA010265388">
    <property type="protein sequence ID" value="MCL7045060.1"/>
    <property type="molecule type" value="Genomic_DNA"/>
</dbReference>
<name>A0AA42AZ15_PAPNU</name>
<accession>A0AA42AZ15</accession>
<keyword evidence="1 2" id="KW-0175">Coiled coil</keyword>
<evidence type="ECO:0000313" key="6">
    <source>
        <dbReference type="Proteomes" id="UP001177140"/>
    </source>
</evidence>